<proteinExistence type="predicted"/>
<comment type="caution">
    <text evidence="1">The sequence shown here is derived from an EMBL/GenBank/DDBJ whole genome shotgun (WGS) entry which is preliminary data.</text>
</comment>
<protein>
    <submittedName>
        <fullName evidence="1">Uncharacterized protein</fullName>
    </submittedName>
</protein>
<sequence length="104" mass="12263">MERRHKCAFRAHLPSIRQAHVIRRAHRPCRLTREAERTSTLHCPRFSTRDTLEGWRAGWLAWQGTSSLFCRHLSSPRTLSGGIFEQRDENNLPRRQGLWQSRTS</sequence>
<evidence type="ECO:0000313" key="2">
    <source>
        <dbReference type="Proteomes" id="UP000320762"/>
    </source>
</evidence>
<name>A0A550CQ82_9AGAR</name>
<organism evidence="1 2">
    <name type="scientific">Schizophyllum amplum</name>
    <dbReference type="NCBI Taxonomy" id="97359"/>
    <lineage>
        <taxon>Eukaryota</taxon>
        <taxon>Fungi</taxon>
        <taxon>Dikarya</taxon>
        <taxon>Basidiomycota</taxon>
        <taxon>Agaricomycotina</taxon>
        <taxon>Agaricomycetes</taxon>
        <taxon>Agaricomycetidae</taxon>
        <taxon>Agaricales</taxon>
        <taxon>Schizophyllaceae</taxon>
        <taxon>Schizophyllum</taxon>
    </lineage>
</organism>
<accession>A0A550CQ82</accession>
<dbReference type="Proteomes" id="UP000320762">
    <property type="component" value="Unassembled WGS sequence"/>
</dbReference>
<keyword evidence="2" id="KW-1185">Reference proteome</keyword>
<dbReference type="EMBL" id="VDMD01000003">
    <property type="protein sequence ID" value="TRM66960.1"/>
    <property type="molecule type" value="Genomic_DNA"/>
</dbReference>
<dbReference type="AlphaFoldDB" id="A0A550CQ82"/>
<gene>
    <name evidence="1" type="ORF">BD626DRAFT_627412</name>
</gene>
<evidence type="ECO:0000313" key="1">
    <source>
        <dbReference type="EMBL" id="TRM66960.1"/>
    </source>
</evidence>
<reference evidence="1 2" key="1">
    <citation type="journal article" date="2019" name="New Phytol.">
        <title>Comparative genomics reveals unique wood-decay strategies and fruiting body development in the Schizophyllaceae.</title>
        <authorList>
            <person name="Almasi E."/>
            <person name="Sahu N."/>
            <person name="Krizsan K."/>
            <person name="Balint B."/>
            <person name="Kovacs G.M."/>
            <person name="Kiss B."/>
            <person name="Cseklye J."/>
            <person name="Drula E."/>
            <person name="Henrissat B."/>
            <person name="Nagy I."/>
            <person name="Chovatia M."/>
            <person name="Adam C."/>
            <person name="LaButti K."/>
            <person name="Lipzen A."/>
            <person name="Riley R."/>
            <person name="Grigoriev I.V."/>
            <person name="Nagy L.G."/>
        </authorList>
    </citation>
    <scope>NUCLEOTIDE SEQUENCE [LARGE SCALE GENOMIC DNA]</scope>
    <source>
        <strain evidence="1 2">NL-1724</strain>
    </source>
</reference>